<dbReference type="InterPro" id="IPR038900">
    <property type="entry name" value="TMC"/>
</dbReference>
<evidence type="ECO:0000313" key="9">
    <source>
        <dbReference type="Proteomes" id="UP000515163"/>
    </source>
</evidence>
<dbReference type="OrthoDB" id="1936208at2759"/>
<dbReference type="FunCoup" id="A0A6P8HJ54">
    <property type="interactions" value="303"/>
</dbReference>
<organism evidence="9 10">
    <name type="scientific">Actinia tenebrosa</name>
    <name type="common">Australian red waratah sea anemone</name>
    <dbReference type="NCBI Taxonomy" id="6105"/>
    <lineage>
        <taxon>Eukaryota</taxon>
        <taxon>Metazoa</taxon>
        <taxon>Cnidaria</taxon>
        <taxon>Anthozoa</taxon>
        <taxon>Hexacorallia</taxon>
        <taxon>Actiniaria</taxon>
        <taxon>Actiniidae</taxon>
        <taxon>Actinia</taxon>
    </lineage>
</organism>
<feature type="region of interest" description="Disordered" evidence="6">
    <location>
        <begin position="712"/>
        <end position="742"/>
    </location>
</feature>
<dbReference type="GeneID" id="116292669"/>
<feature type="transmembrane region" description="Helical" evidence="7">
    <location>
        <begin position="541"/>
        <end position="566"/>
    </location>
</feature>
<keyword evidence="9" id="KW-1185">Reference proteome</keyword>
<dbReference type="PANTHER" id="PTHR23302">
    <property type="entry name" value="TRANSMEMBRANE CHANNEL-RELATED"/>
    <property type="match status" value="1"/>
</dbReference>
<dbReference type="Pfam" id="PF07810">
    <property type="entry name" value="TMC"/>
    <property type="match status" value="1"/>
</dbReference>
<feature type="domain" description="TMC" evidence="8">
    <location>
        <begin position="477"/>
        <end position="584"/>
    </location>
</feature>
<dbReference type="RefSeq" id="XP_031555881.1">
    <property type="nucleotide sequence ID" value="XM_031700021.1"/>
</dbReference>
<feature type="transmembrane region" description="Helical" evidence="7">
    <location>
        <begin position="438"/>
        <end position="460"/>
    </location>
</feature>
<feature type="transmembrane region" description="Helical" evidence="7">
    <location>
        <begin position="649"/>
        <end position="673"/>
    </location>
</feature>
<proteinExistence type="inferred from homology"/>
<feature type="compositionally biased region" description="Polar residues" evidence="6">
    <location>
        <begin position="723"/>
        <end position="742"/>
    </location>
</feature>
<keyword evidence="5 7" id="KW-0472">Membrane</keyword>
<feature type="transmembrane region" description="Helical" evidence="7">
    <location>
        <begin position="262"/>
        <end position="280"/>
    </location>
</feature>
<comment type="similarity">
    <text evidence="2">Belongs to the TMC family.</text>
</comment>
<feature type="compositionally biased region" description="Polar residues" evidence="6">
    <location>
        <begin position="37"/>
        <end position="46"/>
    </location>
</feature>
<keyword evidence="4 7" id="KW-1133">Transmembrane helix</keyword>
<evidence type="ECO:0000259" key="8">
    <source>
        <dbReference type="Pfam" id="PF07810"/>
    </source>
</evidence>
<name>A0A6P8HJ54_ACTTE</name>
<keyword evidence="3 7" id="KW-0812">Transmembrane</keyword>
<evidence type="ECO:0000256" key="1">
    <source>
        <dbReference type="ARBA" id="ARBA00004141"/>
    </source>
</evidence>
<feature type="region of interest" description="Disordered" evidence="6">
    <location>
        <begin position="1"/>
        <end position="61"/>
    </location>
</feature>
<evidence type="ECO:0000256" key="7">
    <source>
        <dbReference type="SAM" id="Phobius"/>
    </source>
</evidence>
<feature type="transmembrane region" description="Helical" evidence="7">
    <location>
        <begin position="587"/>
        <end position="610"/>
    </location>
</feature>
<evidence type="ECO:0000313" key="10">
    <source>
        <dbReference type="RefSeq" id="XP_031555881.1"/>
    </source>
</evidence>
<feature type="transmembrane region" description="Helical" evidence="7">
    <location>
        <begin position="352"/>
        <end position="377"/>
    </location>
</feature>
<feature type="transmembrane region" description="Helical" evidence="7">
    <location>
        <begin position="156"/>
        <end position="180"/>
    </location>
</feature>
<dbReference type="GO" id="GO:0005886">
    <property type="term" value="C:plasma membrane"/>
    <property type="evidence" value="ECO:0007669"/>
    <property type="project" value="InterPro"/>
</dbReference>
<dbReference type="InterPro" id="IPR012496">
    <property type="entry name" value="TMC_dom"/>
</dbReference>
<gene>
    <name evidence="10" type="primary">LOC116292669</name>
</gene>
<feature type="transmembrane region" description="Helical" evidence="7">
    <location>
        <begin position="485"/>
        <end position="503"/>
    </location>
</feature>
<dbReference type="GO" id="GO:0008381">
    <property type="term" value="F:mechanosensitive monoatomic ion channel activity"/>
    <property type="evidence" value="ECO:0007669"/>
    <property type="project" value="TreeGrafter"/>
</dbReference>
<dbReference type="AlphaFoldDB" id="A0A6P8HJ54"/>
<evidence type="ECO:0000256" key="6">
    <source>
        <dbReference type="SAM" id="MobiDB-lite"/>
    </source>
</evidence>
<dbReference type="PANTHER" id="PTHR23302:SF24">
    <property type="entry name" value="TMC DOMAIN-CONTAINING PROTEIN"/>
    <property type="match status" value="1"/>
</dbReference>
<evidence type="ECO:0000256" key="2">
    <source>
        <dbReference type="ARBA" id="ARBA00006510"/>
    </source>
</evidence>
<protein>
    <submittedName>
        <fullName evidence="10">Transmembrane channel-like protein 7</fullName>
    </submittedName>
</protein>
<dbReference type="KEGG" id="aten:116292669"/>
<dbReference type="InParanoid" id="A0A6P8HJ54"/>
<evidence type="ECO:0000256" key="5">
    <source>
        <dbReference type="ARBA" id="ARBA00023136"/>
    </source>
</evidence>
<sequence length="742" mass="85259">MKSRIGPEDQDNAMELQTITTEDDPYSVDPYSIGQDEGTSSISRNLPSRAASARHGTVRKRSIRRKSIPMVEMEDKDELNDYESVKAVAAPMEKRRELKRHQHQQQARHISCWKAFKLGTAMQWKRFSAGIKEFFQDIELWKGHLKQVEGRFGNGVLSYFLFLKWLMFLNLFLFVLVFSFTGIPTLIQHYQPPTYTNASTTVHRTNSCIFGYPEDRYIKEDKIDDMIVDFITGQGWINTTIMFYSNYPSTNLNLDFSYNLPLAYLIVGGAYFFISLLLMIKNLTKSFQESYIEGGNKFYSYCNKVFAAWDYCISEENTANVKCQNIVQDINAELAEEDRLEKVQARTKSRKAALYSIRVLVSVLVIAILVGAIYAIIYTVEVSTNPTYQKDKSNIVKTIIRSAPSLTITVLNLLLPPFFQILSQVEEWSPRFEVALNLWRTVLLRLASVAVLMITLYAEVGNRCNVLDRSVCCQKSWENEIASQMYMLIWIDLFVVILTTAVLETVKKLLHKHTKLFRKLNLMPEFQIPKNVLDLVYGQCLIWIGAFFSPLIPAMGVVKLFITFYLKKVSLIYNNKPSNKPYQGARSNYLFTVLLLITFFMCLVAVGWGITKVRPSCHGPFLNQYCDEKEIINTLSDVINTWPAGIREIINYISTAAFIFPGLMVFFLLIYYFRSMIKVHLQMIEMLKDQLVLEGRDKRYLMEKLIMAGKRDAANEDEDGNASGVTRETQVQPGRNSGNLNF</sequence>
<evidence type="ECO:0000256" key="3">
    <source>
        <dbReference type="ARBA" id="ARBA00022692"/>
    </source>
</evidence>
<evidence type="ECO:0000256" key="4">
    <source>
        <dbReference type="ARBA" id="ARBA00022989"/>
    </source>
</evidence>
<comment type="subcellular location">
    <subcellularLocation>
        <location evidence="1">Membrane</location>
        <topology evidence="1">Multi-pass membrane protein</topology>
    </subcellularLocation>
</comment>
<reference evidence="10" key="1">
    <citation type="submission" date="2025-08" db="UniProtKB">
        <authorList>
            <consortium name="RefSeq"/>
        </authorList>
    </citation>
    <scope>IDENTIFICATION</scope>
    <source>
        <tissue evidence="10">Tentacle</tissue>
    </source>
</reference>
<accession>A0A6P8HJ54</accession>
<dbReference type="Proteomes" id="UP000515163">
    <property type="component" value="Unplaced"/>
</dbReference>